<keyword evidence="3" id="KW-0067">ATP-binding</keyword>
<dbReference type="OrthoDB" id="5925at2759"/>
<dbReference type="InterPro" id="IPR050221">
    <property type="entry name" value="26S_Proteasome_ATPase"/>
</dbReference>
<dbReference type="PANTHER" id="PTHR23073">
    <property type="entry name" value="26S PROTEASOME REGULATORY SUBUNIT"/>
    <property type="match status" value="1"/>
</dbReference>
<dbReference type="GO" id="GO:0016887">
    <property type="term" value="F:ATP hydrolysis activity"/>
    <property type="evidence" value="ECO:0007669"/>
    <property type="project" value="InterPro"/>
</dbReference>
<dbReference type="EMBL" id="GL984348">
    <property type="protein sequence ID" value="EGR27614.1"/>
    <property type="molecule type" value="Genomic_DNA"/>
</dbReference>
<dbReference type="Gene3D" id="1.10.8.60">
    <property type="match status" value="1"/>
</dbReference>
<gene>
    <name evidence="5" type="ORF">IMG5_193130</name>
</gene>
<dbReference type="InterPro" id="IPR003593">
    <property type="entry name" value="AAA+_ATPase"/>
</dbReference>
<dbReference type="CDD" id="cd19481">
    <property type="entry name" value="RecA-like_protease"/>
    <property type="match status" value="1"/>
</dbReference>
<protein>
    <recommendedName>
        <fullName evidence="4">AAA+ ATPase domain-containing protein</fullName>
    </recommendedName>
</protein>
<evidence type="ECO:0000256" key="2">
    <source>
        <dbReference type="ARBA" id="ARBA00022741"/>
    </source>
</evidence>
<sequence length="291" mass="33363">MMADRPGFKFTLEKNDEINQLGVTVFMPEQKNSDLDWDYLAGYEQQKRDIEDTVLLSLQYPDIYDKITNVTRMKQEPNRPKAVIFEGPPGTGKTTSAKIIAQQVNIPLIYMPLEAFMSKFYGESEKQLSDIWEACKQLGKTIIFIDEIDAIAGSRDSDMHEASRRILSTLLRKIDSFESNQDVLLICATNRKQDLDAAMLSRIDISIKFENPDTLSREAIFKRYAKQLNQNQLQQLAQMSDNFSGRNISDVCKDAERRWASKLIRKEVEGNAPDFEQYKSSLLNRLGQGLK</sequence>
<dbReference type="eggNOG" id="KOG0730">
    <property type="taxonomic scope" value="Eukaryota"/>
</dbReference>
<evidence type="ECO:0000256" key="1">
    <source>
        <dbReference type="ARBA" id="ARBA00006914"/>
    </source>
</evidence>
<evidence type="ECO:0000313" key="5">
    <source>
        <dbReference type="EMBL" id="EGR27614.1"/>
    </source>
</evidence>
<dbReference type="SUPFAM" id="SSF52540">
    <property type="entry name" value="P-loop containing nucleoside triphosphate hydrolases"/>
    <property type="match status" value="1"/>
</dbReference>
<dbReference type="STRING" id="857967.G0R4I6"/>
<dbReference type="SMART" id="SM00382">
    <property type="entry name" value="AAA"/>
    <property type="match status" value="1"/>
</dbReference>
<dbReference type="Gene3D" id="3.40.50.300">
    <property type="entry name" value="P-loop containing nucleotide triphosphate hydrolases"/>
    <property type="match status" value="1"/>
</dbReference>
<name>G0R4I6_ICHMU</name>
<comment type="similarity">
    <text evidence="1">Belongs to the AAA ATPase family.</text>
</comment>
<keyword evidence="6" id="KW-1185">Reference proteome</keyword>
<evidence type="ECO:0000313" key="6">
    <source>
        <dbReference type="Proteomes" id="UP000008983"/>
    </source>
</evidence>
<keyword evidence="2" id="KW-0547">Nucleotide-binding</keyword>
<reference evidence="5 6" key="1">
    <citation type="submission" date="2011-07" db="EMBL/GenBank/DDBJ databases">
        <authorList>
            <person name="Coyne R."/>
            <person name="Brami D."/>
            <person name="Johnson J."/>
            <person name="Hostetler J."/>
            <person name="Hannick L."/>
            <person name="Clark T."/>
            <person name="Cassidy-Hanley D."/>
            <person name="Inman J."/>
        </authorList>
    </citation>
    <scope>NUCLEOTIDE SEQUENCE [LARGE SCALE GENOMIC DNA]</scope>
    <source>
        <strain evidence="5 6">G5</strain>
    </source>
</reference>
<dbReference type="Proteomes" id="UP000008983">
    <property type="component" value="Unassembled WGS sequence"/>
</dbReference>
<dbReference type="InterPro" id="IPR003959">
    <property type="entry name" value="ATPase_AAA_core"/>
</dbReference>
<dbReference type="GeneID" id="14903687"/>
<organism evidence="5 6">
    <name type="scientific">Ichthyophthirius multifiliis</name>
    <name type="common">White spot disease agent</name>
    <name type="synonym">Ich</name>
    <dbReference type="NCBI Taxonomy" id="5932"/>
    <lineage>
        <taxon>Eukaryota</taxon>
        <taxon>Sar</taxon>
        <taxon>Alveolata</taxon>
        <taxon>Ciliophora</taxon>
        <taxon>Intramacronucleata</taxon>
        <taxon>Oligohymenophorea</taxon>
        <taxon>Hymenostomatida</taxon>
        <taxon>Ophryoglenina</taxon>
        <taxon>Ichthyophthirius</taxon>
    </lineage>
</organism>
<dbReference type="RefSeq" id="XP_004025066.1">
    <property type="nucleotide sequence ID" value="XM_004025017.1"/>
</dbReference>
<feature type="domain" description="AAA+ ATPase" evidence="4">
    <location>
        <begin position="79"/>
        <end position="213"/>
    </location>
</feature>
<evidence type="ECO:0000259" key="4">
    <source>
        <dbReference type="SMART" id="SM00382"/>
    </source>
</evidence>
<dbReference type="Pfam" id="PF00004">
    <property type="entry name" value="AAA"/>
    <property type="match status" value="1"/>
</dbReference>
<dbReference type="OMA" id="TERHWAS"/>
<proteinExistence type="inferred from homology"/>
<evidence type="ECO:0000256" key="3">
    <source>
        <dbReference type="ARBA" id="ARBA00022840"/>
    </source>
</evidence>
<dbReference type="AlphaFoldDB" id="G0R4I6"/>
<accession>G0R4I6</accession>
<dbReference type="InterPro" id="IPR027417">
    <property type="entry name" value="P-loop_NTPase"/>
</dbReference>
<dbReference type="InParanoid" id="G0R4I6"/>
<dbReference type="GO" id="GO:0005524">
    <property type="term" value="F:ATP binding"/>
    <property type="evidence" value="ECO:0007669"/>
    <property type="project" value="UniProtKB-KW"/>
</dbReference>